<dbReference type="CDD" id="cd09212">
    <property type="entry name" value="PUB"/>
    <property type="match status" value="1"/>
</dbReference>
<dbReference type="InterPro" id="IPR018997">
    <property type="entry name" value="PUB_domain"/>
</dbReference>
<dbReference type="PROSITE" id="PS50033">
    <property type="entry name" value="UBX"/>
    <property type="match status" value="1"/>
</dbReference>
<dbReference type="CDD" id="cd16118">
    <property type="entry name" value="UBX2_UBXN9"/>
    <property type="match status" value="1"/>
</dbReference>
<dbReference type="GO" id="GO:0005737">
    <property type="term" value="C:cytoplasm"/>
    <property type="evidence" value="ECO:0007669"/>
    <property type="project" value="TreeGrafter"/>
</dbReference>
<dbReference type="GO" id="GO:0012506">
    <property type="term" value="C:vesicle membrane"/>
    <property type="evidence" value="ECO:0007669"/>
    <property type="project" value="TreeGrafter"/>
</dbReference>
<dbReference type="SMART" id="SM00580">
    <property type="entry name" value="PUG"/>
    <property type="match status" value="1"/>
</dbReference>
<dbReference type="AlphaFoldDB" id="W4FLU7"/>
<feature type="region of interest" description="Disordered" evidence="1">
    <location>
        <begin position="595"/>
        <end position="618"/>
    </location>
</feature>
<dbReference type="Pfam" id="PF11470">
    <property type="entry name" value="TUG-UBL1"/>
    <property type="match status" value="1"/>
</dbReference>
<dbReference type="RefSeq" id="XP_009842075.1">
    <property type="nucleotide sequence ID" value="XM_009843773.1"/>
</dbReference>
<feature type="compositionally biased region" description="Low complexity" evidence="1">
    <location>
        <begin position="156"/>
        <end position="166"/>
    </location>
</feature>
<evidence type="ECO:0000256" key="1">
    <source>
        <dbReference type="SAM" id="MobiDB-lite"/>
    </source>
</evidence>
<evidence type="ECO:0000313" key="3">
    <source>
        <dbReference type="EMBL" id="ETV68450.1"/>
    </source>
</evidence>
<dbReference type="Pfam" id="PF09409">
    <property type="entry name" value="PUB"/>
    <property type="match status" value="1"/>
</dbReference>
<dbReference type="InterPro" id="IPR036339">
    <property type="entry name" value="PUB-like_dom_sf"/>
</dbReference>
<dbReference type="GO" id="GO:0006886">
    <property type="term" value="P:intracellular protein transport"/>
    <property type="evidence" value="ECO:0007669"/>
    <property type="project" value="TreeGrafter"/>
</dbReference>
<dbReference type="STRING" id="112090.W4FLU7"/>
<name>W4FLU7_APHAT</name>
<accession>W4FLU7</accession>
<dbReference type="RefSeq" id="XP_009842077.1">
    <property type="nucleotide sequence ID" value="XM_009843775.1"/>
</dbReference>
<reference evidence="3" key="1">
    <citation type="submission" date="2013-12" db="EMBL/GenBank/DDBJ databases">
        <title>The Genome Sequence of Aphanomyces astaci APO3.</title>
        <authorList>
            <consortium name="The Broad Institute Genomics Platform"/>
            <person name="Russ C."/>
            <person name="Tyler B."/>
            <person name="van West P."/>
            <person name="Dieguez-Uribeondo J."/>
            <person name="Young S.K."/>
            <person name="Zeng Q."/>
            <person name="Gargeya S."/>
            <person name="Fitzgerald M."/>
            <person name="Abouelleil A."/>
            <person name="Alvarado L."/>
            <person name="Chapman S.B."/>
            <person name="Gainer-Dewar J."/>
            <person name="Goldberg J."/>
            <person name="Griggs A."/>
            <person name="Gujja S."/>
            <person name="Hansen M."/>
            <person name="Howarth C."/>
            <person name="Imamovic A."/>
            <person name="Ireland A."/>
            <person name="Larimer J."/>
            <person name="McCowan C."/>
            <person name="Murphy C."/>
            <person name="Pearson M."/>
            <person name="Poon T.W."/>
            <person name="Priest M."/>
            <person name="Roberts A."/>
            <person name="Saif S."/>
            <person name="Shea T."/>
            <person name="Sykes S."/>
            <person name="Wortman J."/>
            <person name="Nusbaum C."/>
            <person name="Birren B."/>
        </authorList>
    </citation>
    <scope>NUCLEOTIDE SEQUENCE [LARGE SCALE GENOMIC DNA]</scope>
    <source>
        <strain evidence="3">APO3</strain>
    </source>
</reference>
<gene>
    <name evidence="3" type="ORF">H257_15612</name>
</gene>
<dbReference type="SUPFAM" id="SSF54236">
    <property type="entry name" value="Ubiquitin-like"/>
    <property type="match status" value="3"/>
</dbReference>
<feature type="compositionally biased region" description="Polar residues" evidence="1">
    <location>
        <begin position="167"/>
        <end position="192"/>
    </location>
</feature>
<dbReference type="VEuPathDB" id="FungiDB:H257_15612"/>
<dbReference type="GeneID" id="20817608"/>
<dbReference type="SUPFAM" id="SSF143503">
    <property type="entry name" value="PUG domain-like"/>
    <property type="match status" value="1"/>
</dbReference>
<dbReference type="PANTHER" id="PTHR46467:SF1">
    <property type="entry name" value="TETHER CONTAINING UBX DOMAIN FOR GLUT4"/>
    <property type="match status" value="1"/>
</dbReference>
<evidence type="ECO:0000259" key="2">
    <source>
        <dbReference type="PROSITE" id="PS50033"/>
    </source>
</evidence>
<dbReference type="Gene3D" id="1.20.58.2190">
    <property type="match status" value="1"/>
</dbReference>
<feature type="domain" description="UBX" evidence="2">
    <location>
        <begin position="461"/>
        <end position="539"/>
    </location>
</feature>
<dbReference type="InterPro" id="IPR021569">
    <property type="entry name" value="TUG-UBL1"/>
</dbReference>
<proteinExistence type="predicted"/>
<feature type="region of interest" description="Disordered" evidence="1">
    <location>
        <begin position="151"/>
        <end position="192"/>
    </location>
</feature>
<dbReference type="CDD" id="cd16105">
    <property type="entry name" value="Ubl_ASPSCR1_like"/>
    <property type="match status" value="1"/>
</dbReference>
<dbReference type="GO" id="GO:0005634">
    <property type="term" value="C:nucleus"/>
    <property type="evidence" value="ECO:0007669"/>
    <property type="project" value="TreeGrafter"/>
</dbReference>
<dbReference type="OrthoDB" id="440781at2759"/>
<dbReference type="EMBL" id="KI913185">
    <property type="protein sequence ID" value="ETV68449.1"/>
    <property type="molecule type" value="Genomic_DNA"/>
</dbReference>
<organism evidence="3">
    <name type="scientific">Aphanomyces astaci</name>
    <name type="common">Crayfish plague agent</name>
    <dbReference type="NCBI Taxonomy" id="112090"/>
    <lineage>
        <taxon>Eukaryota</taxon>
        <taxon>Sar</taxon>
        <taxon>Stramenopiles</taxon>
        <taxon>Oomycota</taxon>
        <taxon>Saprolegniomycetes</taxon>
        <taxon>Saprolegniales</taxon>
        <taxon>Verrucalvaceae</taxon>
        <taxon>Aphanomyces</taxon>
    </lineage>
</organism>
<dbReference type="SMART" id="SM00166">
    <property type="entry name" value="UBX"/>
    <property type="match status" value="1"/>
</dbReference>
<dbReference type="InterPro" id="IPR001012">
    <property type="entry name" value="UBX_dom"/>
</dbReference>
<protein>
    <recommendedName>
        <fullName evidence="2">UBX domain-containing protein</fullName>
    </recommendedName>
</protein>
<sequence length="618" mass="66995">MSVVALYDGRRKKIAVTAGTYMSDVLKKACEGFGLDNIERLELRHKDKVVDLSIPFRLSGVSVNAVLEVKEVANAAQSDVRVGIQLVDGRRVQGSFRPSTPVIEILVQLGIPTDITLNFMRRDLNPHEFSSVTLQQLGLLTGSAMFRVKATPPPSSASVAPVAPSPQTTSSSVNSIPSARPSNTETISPGTTTVALPRPSVEHVITADDVDMQDATALAPPTVLSSYDALQLVRNTCFDAVSTEVVLTLMKIVCNILSKPDEPKVRSIRAANPKFHDAVGKHQGGVMFLQSLGFQQLTNEGDGSSTSHFVLPEDADTALLRRGLALLQDQADDLRLPPTSRPSVVVPAASPVEFDAYKAVITRVQAQPRGLSVTEMRLEDLKRKEEALLAMIHIPARNPRVFFPHERLPPLATTAAKAATAASSDSQLLAQAMRARQEEAEKNQNFRTLAMRELDDMQKKTVFQSTVLRIRFPDQVTLQATFHPKETLAAVVLHLNESLADSGRRSFSLYVTPPRQTLALDGSATLSQLNLVPAALVYLQWTTPPVDGALSHAGSYLRASVIEALCEETKDDDGDGGTLYYPAAQTLDDKSNKVAKLNPAAPPHTTKAKASKPSWFKL</sequence>
<dbReference type="PANTHER" id="PTHR46467">
    <property type="entry name" value="TETHER CONTAINING UBX DOMAIN FOR GLUT4"/>
    <property type="match status" value="1"/>
</dbReference>
<dbReference type="Pfam" id="PF00789">
    <property type="entry name" value="UBX"/>
    <property type="match status" value="1"/>
</dbReference>
<dbReference type="Gene3D" id="3.10.20.90">
    <property type="entry name" value="Phosphatidylinositol 3-kinase Catalytic Subunit, Chain A, domain 1"/>
    <property type="match status" value="2"/>
</dbReference>
<dbReference type="EMBL" id="KI913185">
    <property type="protein sequence ID" value="ETV68450.1"/>
    <property type="molecule type" value="Genomic_DNA"/>
</dbReference>
<dbReference type="InterPro" id="IPR029071">
    <property type="entry name" value="Ubiquitin-like_domsf"/>
</dbReference>